<dbReference type="EMBL" id="UOFD01000003">
    <property type="protein sequence ID" value="VAW50123.1"/>
    <property type="molecule type" value="Genomic_DNA"/>
</dbReference>
<proteinExistence type="inferred from homology"/>
<dbReference type="InterPro" id="IPR047584">
    <property type="entry name" value="CyaY"/>
</dbReference>
<keyword evidence="3" id="KW-0408">Iron</keyword>
<dbReference type="GO" id="GO:0016226">
    <property type="term" value="P:iron-sulfur cluster assembly"/>
    <property type="evidence" value="ECO:0007669"/>
    <property type="project" value="InterPro"/>
</dbReference>
<evidence type="ECO:0000313" key="4">
    <source>
        <dbReference type="EMBL" id="VAW50123.1"/>
    </source>
</evidence>
<evidence type="ECO:0000256" key="2">
    <source>
        <dbReference type="ARBA" id="ARBA00022723"/>
    </source>
</evidence>
<evidence type="ECO:0000256" key="3">
    <source>
        <dbReference type="ARBA" id="ARBA00023004"/>
    </source>
</evidence>
<dbReference type="SUPFAM" id="SSF55387">
    <property type="entry name" value="Frataxin/Nqo15-like"/>
    <property type="match status" value="1"/>
</dbReference>
<dbReference type="NCBIfam" id="TIGR03421">
    <property type="entry name" value="FeS_CyaY"/>
    <property type="match status" value="1"/>
</dbReference>
<dbReference type="GO" id="GO:0005829">
    <property type="term" value="C:cytosol"/>
    <property type="evidence" value="ECO:0007669"/>
    <property type="project" value="TreeGrafter"/>
</dbReference>
<dbReference type="Gene3D" id="3.30.920.10">
    <property type="entry name" value="Frataxin/CyaY"/>
    <property type="match status" value="1"/>
</dbReference>
<dbReference type="InterPro" id="IPR002908">
    <property type="entry name" value="Frataxin/CyaY"/>
</dbReference>
<dbReference type="Pfam" id="PF01491">
    <property type="entry name" value="Frataxin_Cyay"/>
    <property type="match status" value="1"/>
</dbReference>
<comment type="similarity">
    <text evidence="1">Belongs to the frataxin family.</text>
</comment>
<dbReference type="AlphaFoldDB" id="A0A3B0WCR3"/>
<dbReference type="PANTHER" id="PTHR16821:SF2">
    <property type="entry name" value="FRATAXIN, MITOCHONDRIAL"/>
    <property type="match status" value="1"/>
</dbReference>
<gene>
    <name evidence="4" type="ORF">MNBD_GAMMA06-1845</name>
</gene>
<dbReference type="InterPro" id="IPR036524">
    <property type="entry name" value="Frataxin/CyaY_sf"/>
</dbReference>
<dbReference type="GO" id="GO:0008199">
    <property type="term" value="F:ferric iron binding"/>
    <property type="evidence" value="ECO:0007669"/>
    <property type="project" value="InterPro"/>
</dbReference>
<reference evidence="4" key="1">
    <citation type="submission" date="2018-06" db="EMBL/GenBank/DDBJ databases">
        <authorList>
            <person name="Zhirakovskaya E."/>
        </authorList>
    </citation>
    <scope>NUCLEOTIDE SEQUENCE</scope>
</reference>
<dbReference type="GO" id="GO:0008198">
    <property type="term" value="F:ferrous iron binding"/>
    <property type="evidence" value="ECO:0007669"/>
    <property type="project" value="TreeGrafter"/>
</dbReference>
<organism evidence="4">
    <name type="scientific">hydrothermal vent metagenome</name>
    <dbReference type="NCBI Taxonomy" id="652676"/>
    <lineage>
        <taxon>unclassified sequences</taxon>
        <taxon>metagenomes</taxon>
        <taxon>ecological metagenomes</taxon>
    </lineage>
</organism>
<dbReference type="HAMAP" id="MF_00142">
    <property type="entry name" value="CyaY"/>
    <property type="match status" value="1"/>
</dbReference>
<evidence type="ECO:0000256" key="1">
    <source>
        <dbReference type="ARBA" id="ARBA00008183"/>
    </source>
</evidence>
<dbReference type="PROSITE" id="PS01344">
    <property type="entry name" value="FRATAXIN_1"/>
    <property type="match status" value="1"/>
</dbReference>
<name>A0A3B0WCR3_9ZZZZ</name>
<dbReference type="PROSITE" id="PS50810">
    <property type="entry name" value="FRATAXIN_2"/>
    <property type="match status" value="1"/>
</dbReference>
<accession>A0A3B0WCR3</accession>
<keyword evidence="2" id="KW-0479">Metal-binding</keyword>
<dbReference type="PANTHER" id="PTHR16821">
    <property type="entry name" value="FRATAXIN"/>
    <property type="match status" value="1"/>
</dbReference>
<protein>
    <submittedName>
        <fullName evidence="4">Frataxin homolog CyaY, facilitates iron supply for heme A synthesis or Fe-S cluster assembly</fullName>
    </submittedName>
</protein>
<dbReference type="SMART" id="SM01219">
    <property type="entry name" value="Frataxin_Cyay"/>
    <property type="match status" value="1"/>
</dbReference>
<dbReference type="InterPro" id="IPR020895">
    <property type="entry name" value="Frataxin_CS"/>
</dbReference>
<sequence>MNESEFQKIAEQTIEDIQDAIDNTEADIDYDEIGGVLTLEFENGSKIIFSKQGAMNQLWVAAVSGGFHFYYNENKNQWLCDDGDNEELYAMLSRLATEQAGETVLLKTAS</sequence>